<dbReference type="PANTHER" id="PTHR43539">
    <property type="entry name" value="FLAVIN-BINDING MONOOXYGENASE-LIKE PROTEIN (AFU_ORTHOLOGUE AFUA_4G09220)"/>
    <property type="match status" value="1"/>
</dbReference>
<dbReference type="Pfam" id="PF13738">
    <property type="entry name" value="Pyr_redox_3"/>
    <property type="match status" value="1"/>
</dbReference>
<gene>
    <name evidence="2" type="ORF">H9867_05345</name>
</gene>
<reference evidence="2" key="1">
    <citation type="journal article" date="2021" name="PeerJ">
        <title>Extensive microbial diversity within the chicken gut microbiome revealed by metagenomics and culture.</title>
        <authorList>
            <person name="Gilroy R."/>
            <person name="Ravi A."/>
            <person name="Getino M."/>
            <person name="Pursley I."/>
            <person name="Horton D.L."/>
            <person name="Alikhan N.F."/>
            <person name="Baker D."/>
            <person name="Gharbi K."/>
            <person name="Hall N."/>
            <person name="Watson M."/>
            <person name="Adriaenssens E.M."/>
            <person name="Foster-Nyarko E."/>
            <person name="Jarju S."/>
            <person name="Secka A."/>
            <person name="Antonio M."/>
            <person name="Oren A."/>
            <person name="Chaudhuri R.R."/>
            <person name="La Ragione R."/>
            <person name="Hildebrand F."/>
            <person name="Pallen M.J."/>
        </authorList>
    </citation>
    <scope>NUCLEOTIDE SEQUENCE</scope>
    <source>
        <strain evidence="2">4376</strain>
    </source>
</reference>
<dbReference type="AlphaFoldDB" id="A0A9D1URB6"/>
<keyword evidence="1" id="KW-0560">Oxidoreductase</keyword>
<proteinExistence type="predicted"/>
<accession>A0A9D1URB6</accession>
<evidence type="ECO:0000313" key="2">
    <source>
        <dbReference type="EMBL" id="HIW95895.1"/>
    </source>
</evidence>
<evidence type="ECO:0000313" key="3">
    <source>
        <dbReference type="Proteomes" id="UP000824189"/>
    </source>
</evidence>
<sequence length="387" mass="42599">MPVKEHYPAIVIGAGQAGLAAAHEFARRGLEPWRDFIVLDSNDGPGGAWRHRWDSLTLGKAHGIADLPNFPMGDPDTHRPASDVVAEYYGNYEHEFGLPILRPVEVERVEDVGAPLRVTGTVTRNDTGEPCKDPLSVTADVVLSATGTWTHPYVPFIPGIDTFQGTQLHTVNFTRAEDFRDKHTLVVGGGMSAVQFLLQLSEFTTTTWATRRPPNFATRSFNKAWGLDVEEQVRQRTFHGEAPASVVSTTGIPQWPEYLEGVKQGVLVSRGMFDEIERGGVAYKTDQPTAGELAVPESWAPYPAGTRVEADVIFWNTGFRHALNHLRPLHLREPGGGIRMASEVDVAKEPRVKLVGYGSTASTIGATRAGRRAGREAVKYLEREVWK</sequence>
<dbReference type="InterPro" id="IPR050982">
    <property type="entry name" value="Auxin_biosynth/cation_transpt"/>
</dbReference>
<evidence type="ECO:0000256" key="1">
    <source>
        <dbReference type="ARBA" id="ARBA00023002"/>
    </source>
</evidence>
<dbReference type="PRINTS" id="PR00368">
    <property type="entry name" value="FADPNR"/>
</dbReference>
<dbReference type="PANTHER" id="PTHR43539:SF78">
    <property type="entry name" value="FLAVIN-CONTAINING MONOOXYGENASE"/>
    <property type="match status" value="1"/>
</dbReference>
<comment type="caution">
    <text evidence="2">The sequence shown here is derived from an EMBL/GenBank/DDBJ whole genome shotgun (WGS) entry which is preliminary data.</text>
</comment>
<dbReference type="GO" id="GO:0004497">
    <property type="term" value="F:monooxygenase activity"/>
    <property type="evidence" value="ECO:0007669"/>
    <property type="project" value="TreeGrafter"/>
</dbReference>
<protein>
    <submittedName>
        <fullName evidence="2">NAD(P)/FAD-dependent oxidoreductase</fullName>
    </submittedName>
</protein>
<name>A0A9D1URB6_9CORY</name>
<dbReference type="SUPFAM" id="SSF51905">
    <property type="entry name" value="FAD/NAD(P)-binding domain"/>
    <property type="match status" value="1"/>
</dbReference>
<organism evidence="2 3">
    <name type="scientific">Candidatus Corynebacterium gallistercoris</name>
    <dbReference type="NCBI Taxonomy" id="2838530"/>
    <lineage>
        <taxon>Bacteria</taxon>
        <taxon>Bacillati</taxon>
        <taxon>Actinomycetota</taxon>
        <taxon>Actinomycetes</taxon>
        <taxon>Mycobacteriales</taxon>
        <taxon>Corynebacteriaceae</taxon>
        <taxon>Corynebacterium</taxon>
    </lineage>
</organism>
<reference evidence="2" key="2">
    <citation type="submission" date="2021-04" db="EMBL/GenBank/DDBJ databases">
        <authorList>
            <person name="Gilroy R."/>
        </authorList>
    </citation>
    <scope>NUCLEOTIDE SEQUENCE</scope>
    <source>
        <strain evidence="2">4376</strain>
    </source>
</reference>
<dbReference type="Gene3D" id="3.50.50.60">
    <property type="entry name" value="FAD/NAD(P)-binding domain"/>
    <property type="match status" value="1"/>
</dbReference>
<dbReference type="Proteomes" id="UP000824189">
    <property type="component" value="Unassembled WGS sequence"/>
</dbReference>
<dbReference type="InterPro" id="IPR036188">
    <property type="entry name" value="FAD/NAD-bd_sf"/>
</dbReference>
<dbReference type="GO" id="GO:0050660">
    <property type="term" value="F:flavin adenine dinucleotide binding"/>
    <property type="evidence" value="ECO:0007669"/>
    <property type="project" value="TreeGrafter"/>
</dbReference>
<dbReference type="EMBL" id="DXFZ01000062">
    <property type="protein sequence ID" value="HIW95895.1"/>
    <property type="molecule type" value="Genomic_DNA"/>
</dbReference>
<dbReference type="PRINTS" id="PR00411">
    <property type="entry name" value="PNDRDTASEI"/>
</dbReference>